<accession>A0A9Q0BBQ8</accession>
<dbReference type="Gene3D" id="2.40.160.20">
    <property type="match status" value="1"/>
</dbReference>
<dbReference type="Proteomes" id="UP001055219">
    <property type="component" value="Unassembled WGS sequence"/>
</dbReference>
<sequence length="133" mass="15168">MNTIALPPKLVHLFSLRCAVDAPVDVGQEPYGQRRLIEENQATRVNANYVVKTDDGAFLYIHTEGIRAGSPEVLQALMTGGDADDCQYWFHLHVKLEIGYEKYRWMNDRVIVGRATRAPDEVAYDAYYLENTF</sequence>
<dbReference type="EMBL" id="JAGIXG020000060">
    <property type="protein sequence ID" value="KAI6778760.1"/>
    <property type="molecule type" value="Genomic_DNA"/>
</dbReference>
<evidence type="ECO:0000313" key="1">
    <source>
        <dbReference type="EMBL" id="KAI6778760.1"/>
    </source>
</evidence>
<comment type="caution">
    <text evidence="1">The sequence shown here is derived from an EMBL/GenBank/DDBJ whole genome shotgun (WGS) entry which is preliminary data.</text>
</comment>
<dbReference type="OrthoDB" id="2544694at2759"/>
<dbReference type="PANTHER" id="PTHR37315:SF1">
    <property type="entry name" value="UPF0311 PROTEIN BLR7842"/>
    <property type="match status" value="1"/>
</dbReference>
<gene>
    <name evidence="1" type="ORF">J7T54_005863</name>
</gene>
<name>A0A9Q0BBQ8_9HYPO</name>
<reference evidence="1" key="1">
    <citation type="journal article" date="2021" name="J Fungi (Basel)">
        <title>Genomic and Metabolomic Analyses of the Marine Fungus Emericellopsis cladophorae: Insights into Saltwater Adaptability Mechanisms and Its Biosynthetic Potential.</title>
        <authorList>
            <person name="Goncalves M.F.M."/>
            <person name="Hilario S."/>
            <person name="Van de Peer Y."/>
            <person name="Esteves A.C."/>
            <person name="Alves A."/>
        </authorList>
    </citation>
    <scope>NUCLEOTIDE SEQUENCE</scope>
    <source>
        <strain evidence="1">MUM 19.33</strain>
    </source>
</reference>
<dbReference type="InterPro" id="IPR020915">
    <property type="entry name" value="UPF0311"/>
</dbReference>
<reference evidence="1" key="2">
    <citation type="submission" date="2022-07" db="EMBL/GenBank/DDBJ databases">
        <authorList>
            <person name="Goncalves M.F.M."/>
            <person name="Hilario S."/>
            <person name="Van De Peer Y."/>
            <person name="Esteves A.C."/>
            <person name="Alves A."/>
        </authorList>
    </citation>
    <scope>NUCLEOTIDE SEQUENCE</scope>
    <source>
        <strain evidence="1">MUM 19.33</strain>
    </source>
</reference>
<dbReference type="GeneID" id="75832346"/>
<dbReference type="Pfam" id="PF11578">
    <property type="entry name" value="DUF3237"/>
    <property type="match status" value="1"/>
</dbReference>
<dbReference type="PANTHER" id="PTHR37315">
    <property type="entry name" value="UPF0311 PROTEIN BLR7842"/>
    <property type="match status" value="1"/>
</dbReference>
<organism evidence="1 2">
    <name type="scientific">Emericellopsis cladophorae</name>
    <dbReference type="NCBI Taxonomy" id="2686198"/>
    <lineage>
        <taxon>Eukaryota</taxon>
        <taxon>Fungi</taxon>
        <taxon>Dikarya</taxon>
        <taxon>Ascomycota</taxon>
        <taxon>Pezizomycotina</taxon>
        <taxon>Sordariomycetes</taxon>
        <taxon>Hypocreomycetidae</taxon>
        <taxon>Hypocreales</taxon>
        <taxon>Bionectriaceae</taxon>
        <taxon>Emericellopsis</taxon>
    </lineage>
</organism>
<dbReference type="RefSeq" id="XP_051359616.1">
    <property type="nucleotide sequence ID" value="XM_051509392.1"/>
</dbReference>
<dbReference type="AlphaFoldDB" id="A0A9Q0BBQ8"/>
<proteinExistence type="predicted"/>
<protein>
    <recommendedName>
        <fullName evidence="3">DUF3237 domain-containing protein</fullName>
    </recommendedName>
</protein>
<evidence type="ECO:0008006" key="3">
    <source>
        <dbReference type="Google" id="ProtNLM"/>
    </source>
</evidence>
<evidence type="ECO:0000313" key="2">
    <source>
        <dbReference type="Proteomes" id="UP001055219"/>
    </source>
</evidence>
<keyword evidence="2" id="KW-1185">Reference proteome</keyword>